<feature type="non-terminal residue" evidence="1">
    <location>
        <position position="180"/>
    </location>
</feature>
<reference evidence="1" key="1">
    <citation type="submission" date="2021-06" db="EMBL/GenBank/DDBJ databases">
        <authorList>
            <person name="Kallberg Y."/>
            <person name="Tangrot J."/>
            <person name="Rosling A."/>
        </authorList>
    </citation>
    <scope>NUCLEOTIDE SEQUENCE</scope>
    <source>
        <strain evidence="1">CL356</strain>
    </source>
</reference>
<proteinExistence type="predicted"/>
<dbReference type="Proteomes" id="UP000789525">
    <property type="component" value="Unassembled WGS sequence"/>
</dbReference>
<evidence type="ECO:0000313" key="2">
    <source>
        <dbReference type="Proteomes" id="UP000789525"/>
    </source>
</evidence>
<dbReference type="EMBL" id="CAJVPT010063633">
    <property type="protein sequence ID" value="CAG8768947.1"/>
    <property type="molecule type" value="Genomic_DNA"/>
</dbReference>
<accession>A0ACA9QY80</accession>
<evidence type="ECO:0000313" key="1">
    <source>
        <dbReference type="EMBL" id="CAG8768947.1"/>
    </source>
</evidence>
<organism evidence="1 2">
    <name type="scientific">Acaulospora colombiana</name>
    <dbReference type="NCBI Taxonomy" id="27376"/>
    <lineage>
        <taxon>Eukaryota</taxon>
        <taxon>Fungi</taxon>
        <taxon>Fungi incertae sedis</taxon>
        <taxon>Mucoromycota</taxon>
        <taxon>Glomeromycotina</taxon>
        <taxon>Glomeromycetes</taxon>
        <taxon>Diversisporales</taxon>
        <taxon>Acaulosporaceae</taxon>
        <taxon>Acaulospora</taxon>
    </lineage>
</organism>
<protein>
    <submittedName>
        <fullName evidence="1">9714_t:CDS:1</fullName>
    </submittedName>
</protein>
<feature type="non-terminal residue" evidence="1">
    <location>
        <position position="1"/>
    </location>
</feature>
<name>A0ACA9QY80_9GLOM</name>
<sequence length="180" mass="19633">DSSKDPSSPMNESVAGTLETATTPAATDENASVIDDASSKGRDGKKRNTNPGHQGHKRKVSEIDGDLPVSKSKREKSMTVDDEPSGRPVSSKLRPSMTQTMMLLNGEKYADIFRKPVTKKDAPDYAQAVLRPIDLGTIQKAIKAGSISSWEELEKDLMRMLANCCVYNRPGTEAHETARQ</sequence>
<comment type="caution">
    <text evidence="1">The sequence shown here is derived from an EMBL/GenBank/DDBJ whole genome shotgun (WGS) entry which is preliminary data.</text>
</comment>
<keyword evidence="2" id="KW-1185">Reference proteome</keyword>
<gene>
    <name evidence="1" type="ORF">ACOLOM_LOCUS13643</name>
</gene>